<evidence type="ECO:0000313" key="6">
    <source>
        <dbReference type="Proteomes" id="UP000652761"/>
    </source>
</evidence>
<dbReference type="InterPro" id="IPR001878">
    <property type="entry name" value="Znf_CCHC"/>
</dbReference>
<dbReference type="SUPFAM" id="SSF57756">
    <property type="entry name" value="Retrovirus zinc finger-like domains"/>
    <property type="match status" value="1"/>
</dbReference>
<protein>
    <recommendedName>
        <fullName evidence="4">CCHC-type domain-containing protein</fullName>
    </recommendedName>
</protein>
<evidence type="ECO:0000259" key="4">
    <source>
        <dbReference type="PROSITE" id="PS50158"/>
    </source>
</evidence>
<dbReference type="Proteomes" id="UP000652761">
    <property type="component" value="Unassembled WGS sequence"/>
</dbReference>
<evidence type="ECO:0000256" key="3">
    <source>
        <dbReference type="SAM" id="Phobius"/>
    </source>
</evidence>
<dbReference type="EMBL" id="NMUH01000703">
    <property type="protein sequence ID" value="MQL83559.1"/>
    <property type="molecule type" value="Genomic_DNA"/>
</dbReference>
<feature type="region of interest" description="Disordered" evidence="2">
    <location>
        <begin position="143"/>
        <end position="182"/>
    </location>
</feature>
<feature type="non-terminal residue" evidence="5">
    <location>
        <position position="182"/>
    </location>
</feature>
<dbReference type="Gene3D" id="4.10.60.10">
    <property type="entry name" value="Zinc finger, CCHC-type"/>
    <property type="match status" value="1"/>
</dbReference>
<keyword evidence="3" id="KW-1133">Transmembrane helix</keyword>
<dbReference type="GO" id="GO:0003676">
    <property type="term" value="F:nucleic acid binding"/>
    <property type="evidence" value="ECO:0007669"/>
    <property type="project" value="InterPro"/>
</dbReference>
<evidence type="ECO:0000256" key="1">
    <source>
        <dbReference type="PROSITE-ProRule" id="PRU00047"/>
    </source>
</evidence>
<keyword evidence="6" id="KW-1185">Reference proteome</keyword>
<dbReference type="PROSITE" id="PS50158">
    <property type="entry name" value="ZF_CCHC"/>
    <property type="match status" value="1"/>
</dbReference>
<organism evidence="5 6">
    <name type="scientific">Colocasia esculenta</name>
    <name type="common">Wild taro</name>
    <name type="synonym">Arum esculentum</name>
    <dbReference type="NCBI Taxonomy" id="4460"/>
    <lineage>
        <taxon>Eukaryota</taxon>
        <taxon>Viridiplantae</taxon>
        <taxon>Streptophyta</taxon>
        <taxon>Embryophyta</taxon>
        <taxon>Tracheophyta</taxon>
        <taxon>Spermatophyta</taxon>
        <taxon>Magnoliopsida</taxon>
        <taxon>Liliopsida</taxon>
        <taxon>Araceae</taxon>
        <taxon>Aroideae</taxon>
        <taxon>Colocasieae</taxon>
        <taxon>Colocasia</taxon>
    </lineage>
</organism>
<evidence type="ECO:0000313" key="5">
    <source>
        <dbReference type="EMBL" id="MQL83559.1"/>
    </source>
</evidence>
<feature type="transmembrane region" description="Helical" evidence="3">
    <location>
        <begin position="53"/>
        <end position="71"/>
    </location>
</feature>
<sequence length="182" mass="20748">VHINLSTSVGYMSHCDIALYTDGDWYNRTDMKRVVTVLVELGSFVVQRFEYNVLRFGAVVLWVGAVVLWCLSRRAQVLVNFLNSLAVCGVGRRAYLLSFFESSHSKRLESSCSRCNKSGHMKVECPEAKKDKYKNYKKEFHKKKNKAMVATWSDEDQSSDNNEKSSNSEENEVCFMAGSSEE</sequence>
<accession>A0A843UV46</accession>
<reference evidence="5" key="1">
    <citation type="submission" date="2017-07" db="EMBL/GenBank/DDBJ databases">
        <title>Taro Niue Genome Assembly and Annotation.</title>
        <authorList>
            <person name="Atibalentja N."/>
            <person name="Keating K."/>
            <person name="Fields C.J."/>
        </authorList>
    </citation>
    <scope>NUCLEOTIDE SEQUENCE</scope>
    <source>
        <strain evidence="5">Niue_2</strain>
        <tissue evidence="5">Leaf</tissue>
    </source>
</reference>
<evidence type="ECO:0000256" key="2">
    <source>
        <dbReference type="SAM" id="MobiDB-lite"/>
    </source>
</evidence>
<keyword evidence="3" id="KW-0472">Membrane</keyword>
<feature type="domain" description="CCHC-type" evidence="4">
    <location>
        <begin position="112"/>
        <end position="127"/>
    </location>
</feature>
<comment type="caution">
    <text evidence="5">The sequence shown here is derived from an EMBL/GenBank/DDBJ whole genome shotgun (WGS) entry which is preliminary data.</text>
</comment>
<dbReference type="InterPro" id="IPR036875">
    <property type="entry name" value="Znf_CCHC_sf"/>
</dbReference>
<name>A0A843UV46_COLES</name>
<gene>
    <name evidence="5" type="ORF">Taro_016050</name>
</gene>
<proteinExistence type="predicted"/>
<keyword evidence="3" id="KW-0812">Transmembrane</keyword>
<dbReference type="SMART" id="SM00343">
    <property type="entry name" value="ZnF_C2HC"/>
    <property type="match status" value="1"/>
</dbReference>
<dbReference type="AlphaFoldDB" id="A0A843UV46"/>
<keyword evidence="1" id="KW-0862">Zinc</keyword>
<keyword evidence="1" id="KW-0863">Zinc-finger</keyword>
<keyword evidence="1" id="KW-0479">Metal-binding</keyword>
<dbReference type="GO" id="GO:0008270">
    <property type="term" value="F:zinc ion binding"/>
    <property type="evidence" value="ECO:0007669"/>
    <property type="project" value="UniProtKB-KW"/>
</dbReference>